<dbReference type="EMBL" id="PYMP01000018">
    <property type="protein sequence ID" value="PSU49051.1"/>
    <property type="molecule type" value="Genomic_DNA"/>
</dbReference>
<keyword evidence="7 11" id="KW-0812">Transmembrane</keyword>
<dbReference type="InterPro" id="IPR022792">
    <property type="entry name" value="T2SS_protein-GspN"/>
</dbReference>
<comment type="caution">
    <text evidence="14">The sequence shown here is derived from an EMBL/GenBank/DDBJ whole genome shotgun (WGS) entry which is preliminary data.</text>
</comment>
<evidence type="ECO:0000256" key="1">
    <source>
        <dbReference type="ARBA" id="ARBA00004533"/>
    </source>
</evidence>
<evidence type="ECO:0000256" key="5">
    <source>
        <dbReference type="ARBA" id="ARBA00022475"/>
    </source>
</evidence>
<keyword evidence="4" id="KW-0813">Transport</keyword>
<dbReference type="GeneID" id="57355042"/>
<dbReference type="Pfam" id="PF01203">
    <property type="entry name" value="T2SSN"/>
    <property type="match status" value="1"/>
</dbReference>
<dbReference type="OrthoDB" id="6118198at2"/>
<feature type="transmembrane region" description="Helical" evidence="11">
    <location>
        <begin position="6"/>
        <end position="29"/>
    </location>
</feature>
<reference evidence="15 16" key="1">
    <citation type="submission" date="2018-03" db="EMBL/GenBank/DDBJ databases">
        <title>Whole genome sequencing of Histamine producing bacteria.</title>
        <authorList>
            <person name="Butler K."/>
        </authorList>
    </citation>
    <scope>NUCLEOTIDE SEQUENCE [LARGE SCALE GENOMIC DNA]</scope>
    <source>
        <strain evidence="14 16">FS-6.1</strain>
        <strain evidence="13 15">FS-6.2</strain>
    </source>
</reference>
<comment type="subcellular location">
    <subcellularLocation>
        <location evidence="1">Cell inner membrane</location>
    </subcellularLocation>
</comment>
<dbReference type="EMBL" id="PYMO01000016">
    <property type="protein sequence ID" value="PSU23390.1"/>
    <property type="molecule type" value="Genomic_DNA"/>
</dbReference>
<evidence type="ECO:0000313" key="13">
    <source>
        <dbReference type="EMBL" id="PSU23390.1"/>
    </source>
</evidence>
<keyword evidence="8" id="KW-0653">Protein transport</keyword>
<dbReference type="GO" id="GO:0005886">
    <property type="term" value="C:plasma membrane"/>
    <property type="evidence" value="ECO:0007669"/>
    <property type="project" value="UniProtKB-SubCell"/>
</dbReference>
<sequence length="252" mass="27373">MKFKLAVGASFGAVFIASLVVHIPASWLWQHAPKIKGLALEGITGTPWQGGAANVRWQNQPFGRLQWDMRLGRLLHGELAFDVRFGKGSEWQLQGQGLVGYSSSGPFAEKLLLSMPAYQAVSQAQLPVPITVKGNLELTVRNYHYAAPYCKTLDATLAWVQGAAETPMGTIKPGPVFADLNCANGAVIAKINQASANVSSDWQANLATNQQYTLNGWFKPGADFPDGLAKQLKWLGDPNTKGQYKLDYSGRL</sequence>
<dbReference type="Proteomes" id="UP000241405">
    <property type="component" value="Unassembled WGS sequence"/>
</dbReference>
<dbReference type="GO" id="GO:0015628">
    <property type="term" value="P:protein secretion by the type II secretion system"/>
    <property type="evidence" value="ECO:0007669"/>
    <property type="project" value="InterPro"/>
</dbReference>
<comment type="similarity">
    <text evidence="2">Belongs to the GSP N family.</text>
</comment>
<evidence type="ECO:0000256" key="10">
    <source>
        <dbReference type="ARBA" id="ARBA00030772"/>
    </source>
</evidence>
<evidence type="ECO:0000256" key="4">
    <source>
        <dbReference type="ARBA" id="ARBA00022448"/>
    </source>
</evidence>
<evidence type="ECO:0000256" key="8">
    <source>
        <dbReference type="ARBA" id="ARBA00022927"/>
    </source>
</evidence>
<evidence type="ECO:0000256" key="9">
    <source>
        <dbReference type="ARBA" id="ARBA00023136"/>
    </source>
</evidence>
<keyword evidence="15" id="KW-1185">Reference proteome</keyword>
<keyword evidence="6" id="KW-0997">Cell inner membrane</keyword>
<protein>
    <recommendedName>
        <fullName evidence="3">Type II secretion system protein N</fullName>
    </recommendedName>
    <alternativeName>
        <fullName evidence="10">General secretion pathway protein N</fullName>
    </alternativeName>
</protein>
<evidence type="ECO:0000313" key="15">
    <source>
        <dbReference type="Proteomes" id="UP000241405"/>
    </source>
</evidence>
<gene>
    <name evidence="14" type="ORF">C9J18_16540</name>
    <name evidence="13" type="ORF">CTM96_14565</name>
    <name evidence="12" type="ORF">GLP33_13885</name>
</gene>
<evidence type="ECO:0000313" key="14">
    <source>
        <dbReference type="EMBL" id="PSU49051.1"/>
    </source>
</evidence>
<proteinExistence type="inferred from homology"/>
<evidence type="ECO:0000256" key="2">
    <source>
        <dbReference type="ARBA" id="ARBA00007208"/>
    </source>
</evidence>
<evidence type="ECO:0000256" key="11">
    <source>
        <dbReference type="SAM" id="Phobius"/>
    </source>
</evidence>
<evidence type="ECO:0000313" key="12">
    <source>
        <dbReference type="EMBL" id="MCF2302821.1"/>
    </source>
</evidence>
<name>A0A2T3JJ84_PHOPO</name>
<dbReference type="Proteomes" id="UP000241618">
    <property type="component" value="Unassembled WGS sequence"/>
</dbReference>
<organism evidence="14 16">
    <name type="scientific">Photobacterium phosphoreum</name>
    <dbReference type="NCBI Taxonomy" id="659"/>
    <lineage>
        <taxon>Bacteria</taxon>
        <taxon>Pseudomonadati</taxon>
        <taxon>Pseudomonadota</taxon>
        <taxon>Gammaproteobacteria</taxon>
        <taxon>Vibrionales</taxon>
        <taxon>Vibrionaceae</taxon>
        <taxon>Photobacterium</taxon>
    </lineage>
</organism>
<evidence type="ECO:0000256" key="3">
    <source>
        <dbReference type="ARBA" id="ARBA00021563"/>
    </source>
</evidence>
<dbReference type="EMBL" id="WMCP01000016">
    <property type="protein sequence ID" value="MCF2302821.1"/>
    <property type="molecule type" value="Genomic_DNA"/>
</dbReference>
<reference evidence="12" key="2">
    <citation type="submission" date="2019-11" db="EMBL/GenBank/DDBJ databases">
        <title>Comparative genomics of photobacteria reveal adaptation to distinct habitats.</title>
        <authorList>
            <person name="Fuertes-Perez S."/>
            <person name="Hilgarth M."/>
            <person name="Vogel R.F."/>
        </authorList>
    </citation>
    <scope>NUCLEOTIDE SEQUENCE</scope>
    <source>
        <strain evidence="12">TMW2.2145</strain>
    </source>
</reference>
<dbReference type="GO" id="GO:0015627">
    <property type="term" value="C:type II protein secretion system complex"/>
    <property type="evidence" value="ECO:0007669"/>
    <property type="project" value="InterPro"/>
</dbReference>
<evidence type="ECO:0000313" key="16">
    <source>
        <dbReference type="Proteomes" id="UP000241618"/>
    </source>
</evidence>
<dbReference type="AlphaFoldDB" id="A0A2T3JJ84"/>
<keyword evidence="11" id="KW-1133">Transmembrane helix</keyword>
<accession>A0A2T3JJ84</accession>
<keyword evidence="5" id="KW-1003">Cell membrane</keyword>
<dbReference type="RefSeq" id="WP_045029904.1">
    <property type="nucleotide sequence ID" value="NZ_CAMLDN010000010.1"/>
</dbReference>
<keyword evidence="9 11" id="KW-0472">Membrane</keyword>
<evidence type="ECO:0000256" key="6">
    <source>
        <dbReference type="ARBA" id="ARBA00022519"/>
    </source>
</evidence>
<dbReference type="Proteomes" id="UP000813876">
    <property type="component" value="Unassembled WGS sequence"/>
</dbReference>
<evidence type="ECO:0000256" key="7">
    <source>
        <dbReference type="ARBA" id="ARBA00022692"/>
    </source>
</evidence>